<evidence type="ECO:0000313" key="3">
    <source>
        <dbReference type="Proteomes" id="UP001176941"/>
    </source>
</evidence>
<accession>A0ABN8YTS4</accession>
<dbReference type="EMBL" id="OX459959">
    <property type="protein sequence ID" value="CAI9164859.1"/>
    <property type="molecule type" value="Genomic_DNA"/>
</dbReference>
<keyword evidence="3" id="KW-1185">Reference proteome</keyword>
<name>A0ABN8YTS4_RANTA</name>
<proteinExistence type="predicted"/>
<reference evidence="2" key="1">
    <citation type="submission" date="2023-04" db="EMBL/GenBank/DDBJ databases">
        <authorList>
            <consortium name="ELIXIR-Norway"/>
        </authorList>
    </citation>
    <scope>NUCLEOTIDE SEQUENCE [LARGE SCALE GENOMIC DNA]</scope>
</reference>
<sequence>MHRHGSCPGVGGQPAEAYTPPGQGNVLGSDIKHEAAPSSPACSPPPGLGWRGQDANLPLSISSNFGQVA</sequence>
<evidence type="ECO:0000313" key="2">
    <source>
        <dbReference type="EMBL" id="CAI9164859.1"/>
    </source>
</evidence>
<feature type="region of interest" description="Disordered" evidence="1">
    <location>
        <begin position="1"/>
        <end position="69"/>
    </location>
</feature>
<dbReference type="Proteomes" id="UP001176941">
    <property type="component" value="Chromosome 23"/>
</dbReference>
<protein>
    <submittedName>
        <fullName evidence="2">Uncharacterized protein</fullName>
    </submittedName>
</protein>
<evidence type="ECO:0000256" key="1">
    <source>
        <dbReference type="SAM" id="MobiDB-lite"/>
    </source>
</evidence>
<gene>
    <name evidence="2" type="ORF">MRATA1EN1_LOCUS13821</name>
</gene>
<organism evidence="2 3">
    <name type="scientific">Rangifer tarandus platyrhynchus</name>
    <name type="common">Svalbard reindeer</name>
    <dbReference type="NCBI Taxonomy" id="3082113"/>
    <lineage>
        <taxon>Eukaryota</taxon>
        <taxon>Metazoa</taxon>
        <taxon>Chordata</taxon>
        <taxon>Craniata</taxon>
        <taxon>Vertebrata</taxon>
        <taxon>Euteleostomi</taxon>
        <taxon>Mammalia</taxon>
        <taxon>Eutheria</taxon>
        <taxon>Laurasiatheria</taxon>
        <taxon>Artiodactyla</taxon>
        <taxon>Ruminantia</taxon>
        <taxon>Pecora</taxon>
        <taxon>Cervidae</taxon>
        <taxon>Odocoileinae</taxon>
        <taxon>Rangifer</taxon>
    </lineage>
</organism>
<feature type="compositionally biased region" description="Polar residues" evidence="1">
    <location>
        <begin position="59"/>
        <end position="69"/>
    </location>
</feature>